<protein>
    <submittedName>
        <fullName evidence="3">Uncharacterized protein</fullName>
    </submittedName>
</protein>
<keyword evidence="2" id="KW-0732">Signal</keyword>
<evidence type="ECO:0000256" key="1">
    <source>
        <dbReference type="SAM" id="MobiDB-lite"/>
    </source>
</evidence>
<dbReference type="InterPro" id="IPR013783">
    <property type="entry name" value="Ig-like_fold"/>
</dbReference>
<feature type="chain" id="PRO_5015496234" evidence="2">
    <location>
        <begin position="20"/>
        <end position="558"/>
    </location>
</feature>
<gene>
    <name evidence="3" type="ORF">SBA1_180051</name>
</gene>
<organism evidence="3 4">
    <name type="scientific">Candidatus Sulfotelmatobacter kueseliae</name>
    <dbReference type="NCBI Taxonomy" id="2042962"/>
    <lineage>
        <taxon>Bacteria</taxon>
        <taxon>Pseudomonadati</taxon>
        <taxon>Acidobacteriota</taxon>
        <taxon>Terriglobia</taxon>
        <taxon>Terriglobales</taxon>
        <taxon>Candidatus Korobacteraceae</taxon>
        <taxon>Candidatus Sulfotelmatobacter</taxon>
    </lineage>
</organism>
<dbReference type="EMBL" id="OMOD01000090">
    <property type="protein sequence ID" value="SPF37422.1"/>
    <property type="molecule type" value="Genomic_DNA"/>
</dbReference>
<feature type="signal peptide" evidence="2">
    <location>
        <begin position="1"/>
        <end position="19"/>
    </location>
</feature>
<evidence type="ECO:0000313" key="3">
    <source>
        <dbReference type="EMBL" id="SPF37422.1"/>
    </source>
</evidence>
<reference evidence="4" key="1">
    <citation type="submission" date="2018-02" db="EMBL/GenBank/DDBJ databases">
        <authorList>
            <person name="Hausmann B."/>
        </authorList>
    </citation>
    <scope>NUCLEOTIDE SEQUENCE [LARGE SCALE GENOMIC DNA]</scope>
    <source>
        <strain evidence="4">Peat soil MAG SbA1</strain>
    </source>
</reference>
<evidence type="ECO:0000313" key="4">
    <source>
        <dbReference type="Proteomes" id="UP000238701"/>
    </source>
</evidence>
<evidence type="ECO:0000256" key="2">
    <source>
        <dbReference type="SAM" id="SignalP"/>
    </source>
</evidence>
<dbReference type="AlphaFoldDB" id="A0A2U3KCM6"/>
<accession>A0A2U3KCM6</accession>
<name>A0A2U3KCM6_9BACT</name>
<dbReference type="Gene3D" id="2.60.40.10">
    <property type="entry name" value="Immunoglobulins"/>
    <property type="match status" value="1"/>
</dbReference>
<feature type="compositionally biased region" description="Low complexity" evidence="1">
    <location>
        <begin position="448"/>
        <end position="463"/>
    </location>
</feature>
<feature type="region of interest" description="Disordered" evidence="1">
    <location>
        <begin position="439"/>
        <end position="466"/>
    </location>
</feature>
<dbReference type="PROSITE" id="PS51257">
    <property type="entry name" value="PROKAR_LIPOPROTEIN"/>
    <property type="match status" value="1"/>
</dbReference>
<proteinExistence type="predicted"/>
<sequence length="558" mass="56671">MSVHCKTAFASHRTSPAVACVCVLALMSSCCITLESCSSSSSRSGNGSAPTITSFTANPASISSGTSSTLSWSTTGATSISIAPGSFTSALGSGSTSASPTATTTYTLTATNSAGSTTATTTVTVTGSGSSLTITTTSCPNGTQGTAYTGCTIVASGGTPPYAYSVSTNTSFPPLPEGMSIDSATGVVSSSLIGGQGTYTPQFVVKDSTSAQATQNISIAITGSNAFLASIFPSDSIFHHRVDARTTSLPVDTSPAAPIDSSYLSATIKPFFGTGYAGFPNGIPAISVPYNQPMVSVTTTLYQTYFSSGPIPPYAPVEGTSAAAASDGDRHVLVYQQANGSQKPALYEMWQGIYESGPWTCSSNALWPDVTSDALTPQGNGTTDAAGLPISPLIVNADEVIGRGTPSAPAGTVRHPIRFTVEHMLNYWVWPGTQSAGQGSCTDSGGQTIPTESEISQSSPPESCTMSGPAGEIYRLKASVETPSCAATSPQAAIIITALQNYGIILADNGSSGGLIGTPDARWNDNDLSCLTSLTLADFEPVNVSSLIVSNDSGATSH</sequence>
<dbReference type="Proteomes" id="UP000238701">
    <property type="component" value="Unassembled WGS sequence"/>
</dbReference>